<reference evidence="2" key="3">
    <citation type="submission" date="2020-12" db="UniProtKB">
        <authorList>
            <consortium name="EnsemblPlants"/>
        </authorList>
    </citation>
    <scope>IDENTIFICATION</scope>
</reference>
<evidence type="ECO:0000313" key="1">
    <source>
        <dbReference type="EMBL" id="PNR26031.1"/>
    </source>
</evidence>
<dbReference type="EMBL" id="ABEU02000181">
    <property type="protein sequence ID" value="PNR26031.1"/>
    <property type="molecule type" value="Genomic_DNA"/>
</dbReference>
<protein>
    <submittedName>
        <fullName evidence="1 2">Uncharacterized protein</fullName>
    </submittedName>
</protein>
<reference evidence="1 3" key="1">
    <citation type="journal article" date="2008" name="Science">
        <title>The Physcomitrella genome reveals evolutionary insights into the conquest of land by plants.</title>
        <authorList>
            <person name="Rensing S."/>
            <person name="Lang D."/>
            <person name="Zimmer A."/>
            <person name="Terry A."/>
            <person name="Salamov A."/>
            <person name="Shapiro H."/>
            <person name="Nishiyama T."/>
            <person name="Perroud P.-F."/>
            <person name="Lindquist E."/>
            <person name="Kamisugi Y."/>
            <person name="Tanahashi T."/>
            <person name="Sakakibara K."/>
            <person name="Fujita T."/>
            <person name="Oishi K."/>
            <person name="Shin-I T."/>
            <person name="Kuroki Y."/>
            <person name="Toyoda A."/>
            <person name="Suzuki Y."/>
            <person name="Hashimoto A."/>
            <person name="Yamaguchi K."/>
            <person name="Sugano A."/>
            <person name="Kohara Y."/>
            <person name="Fujiyama A."/>
            <person name="Anterola A."/>
            <person name="Aoki S."/>
            <person name="Ashton N."/>
            <person name="Barbazuk W.B."/>
            <person name="Barker E."/>
            <person name="Bennetzen J."/>
            <person name="Bezanilla M."/>
            <person name="Blankenship R."/>
            <person name="Cho S.H."/>
            <person name="Dutcher S."/>
            <person name="Estelle M."/>
            <person name="Fawcett J.A."/>
            <person name="Gundlach H."/>
            <person name="Hanada K."/>
            <person name="Heyl A."/>
            <person name="Hicks K.A."/>
            <person name="Hugh J."/>
            <person name="Lohr M."/>
            <person name="Mayer K."/>
            <person name="Melkozernov A."/>
            <person name="Murata T."/>
            <person name="Nelson D."/>
            <person name="Pils B."/>
            <person name="Prigge M."/>
            <person name="Reiss B."/>
            <person name="Renner T."/>
            <person name="Rombauts S."/>
            <person name="Rushton P."/>
            <person name="Sanderfoot A."/>
            <person name="Schween G."/>
            <person name="Shiu S.-H."/>
            <person name="Stueber K."/>
            <person name="Theodoulou F.L."/>
            <person name="Tu H."/>
            <person name="Van de Peer Y."/>
            <person name="Verrier P.J."/>
            <person name="Waters E."/>
            <person name="Wood A."/>
            <person name="Yang L."/>
            <person name="Cove D."/>
            <person name="Cuming A."/>
            <person name="Hasebe M."/>
            <person name="Lucas S."/>
            <person name="Mishler D.B."/>
            <person name="Reski R."/>
            <person name="Grigoriev I."/>
            <person name="Quatrano R.S."/>
            <person name="Boore J.L."/>
        </authorList>
    </citation>
    <scope>NUCLEOTIDE SEQUENCE [LARGE SCALE GENOMIC DNA]</scope>
    <source>
        <strain evidence="2 3">cv. Gransden 2004</strain>
    </source>
</reference>
<organism evidence="1">
    <name type="scientific">Physcomitrium patens</name>
    <name type="common">Spreading-leaved earth moss</name>
    <name type="synonym">Physcomitrella patens</name>
    <dbReference type="NCBI Taxonomy" id="3218"/>
    <lineage>
        <taxon>Eukaryota</taxon>
        <taxon>Viridiplantae</taxon>
        <taxon>Streptophyta</taxon>
        <taxon>Embryophyta</taxon>
        <taxon>Bryophyta</taxon>
        <taxon>Bryophytina</taxon>
        <taxon>Bryopsida</taxon>
        <taxon>Funariidae</taxon>
        <taxon>Funariales</taxon>
        <taxon>Funariaceae</taxon>
        <taxon>Physcomitrium</taxon>
    </lineage>
</organism>
<dbReference type="Proteomes" id="UP000006727">
    <property type="component" value="Chromosome 4"/>
</dbReference>
<dbReference type="AlphaFoldDB" id="A0A2K1I9S8"/>
<accession>A0A2K1I9S8</accession>
<dbReference type="EnsemblPlants" id="Pp3c4_11340V3.3">
    <property type="protein sequence ID" value="Pp3c4_11340V3.3"/>
    <property type="gene ID" value="Pp3c4_11340"/>
</dbReference>
<evidence type="ECO:0000313" key="3">
    <source>
        <dbReference type="Proteomes" id="UP000006727"/>
    </source>
</evidence>
<sequence>MWWNNGSPLRKVGSFILAKIYQMALSKYGEFL</sequence>
<evidence type="ECO:0000313" key="2">
    <source>
        <dbReference type="EnsemblPlants" id="Pp3c4_11340V3.3"/>
    </source>
</evidence>
<dbReference type="EMBL" id="ABEU02000004">
    <property type="status" value="NOT_ANNOTATED_CDS"/>
    <property type="molecule type" value="Genomic_DNA"/>
</dbReference>
<keyword evidence="3" id="KW-1185">Reference proteome</keyword>
<reference evidence="1 3" key="2">
    <citation type="journal article" date="2018" name="Plant J.">
        <title>The Physcomitrella patens chromosome-scale assembly reveals moss genome structure and evolution.</title>
        <authorList>
            <person name="Lang D."/>
            <person name="Ullrich K.K."/>
            <person name="Murat F."/>
            <person name="Fuchs J."/>
            <person name="Jenkins J."/>
            <person name="Haas F.B."/>
            <person name="Piednoel M."/>
            <person name="Gundlach H."/>
            <person name="Van Bel M."/>
            <person name="Meyberg R."/>
            <person name="Vives C."/>
            <person name="Morata J."/>
            <person name="Symeonidi A."/>
            <person name="Hiss M."/>
            <person name="Muchero W."/>
            <person name="Kamisugi Y."/>
            <person name="Saleh O."/>
            <person name="Blanc G."/>
            <person name="Decker E.L."/>
            <person name="van Gessel N."/>
            <person name="Grimwood J."/>
            <person name="Hayes R.D."/>
            <person name="Graham S.W."/>
            <person name="Gunter L.E."/>
            <person name="McDaniel S.F."/>
            <person name="Hoernstein S.N.W."/>
            <person name="Larsson A."/>
            <person name="Li F.W."/>
            <person name="Perroud P.F."/>
            <person name="Phillips J."/>
            <person name="Ranjan P."/>
            <person name="Rokshar D.S."/>
            <person name="Rothfels C.J."/>
            <person name="Schneider L."/>
            <person name="Shu S."/>
            <person name="Stevenson D.W."/>
            <person name="Thummler F."/>
            <person name="Tillich M."/>
            <person name="Villarreal Aguilar J.C."/>
            <person name="Widiez T."/>
            <person name="Wong G.K."/>
            <person name="Wymore A."/>
            <person name="Zhang Y."/>
            <person name="Zimmer A.D."/>
            <person name="Quatrano R.S."/>
            <person name="Mayer K.F.X."/>
            <person name="Goodstein D."/>
            <person name="Casacuberta J.M."/>
            <person name="Vandepoele K."/>
            <person name="Reski R."/>
            <person name="Cuming A.C."/>
            <person name="Tuskan G.A."/>
            <person name="Maumus F."/>
            <person name="Salse J."/>
            <person name="Schmutz J."/>
            <person name="Rensing S.A."/>
        </authorList>
    </citation>
    <scope>NUCLEOTIDE SEQUENCE [LARGE SCALE GENOMIC DNA]</scope>
    <source>
        <strain evidence="2 3">cv. Gransden 2004</strain>
    </source>
</reference>
<proteinExistence type="predicted"/>
<gene>
    <name evidence="2" type="primary">LOC112281113</name>
    <name evidence="1" type="ORF">PHYPA_031201</name>
</gene>
<name>A0A2K1I9S8_PHYPA</name>
<dbReference type="Gramene" id="Pp3c4_11340V3.3">
    <property type="protein sequence ID" value="Pp3c4_11340V3.3"/>
    <property type="gene ID" value="Pp3c4_11340"/>
</dbReference>